<dbReference type="EMBL" id="QLNI01000112">
    <property type="protein sequence ID" value="RAL99804.1"/>
    <property type="molecule type" value="Genomic_DNA"/>
</dbReference>
<evidence type="ECO:0000313" key="3">
    <source>
        <dbReference type="EMBL" id="QBH12486.1"/>
    </source>
</evidence>
<keyword evidence="1" id="KW-0812">Transmembrane</keyword>
<dbReference type="EMBL" id="CP036313">
    <property type="protein sequence ID" value="QBH13131.1"/>
    <property type="molecule type" value="Genomic_DNA"/>
</dbReference>
<proteinExistence type="predicted"/>
<dbReference type="OrthoDB" id="5344740at2"/>
<evidence type="ECO:0000259" key="2">
    <source>
        <dbReference type="Pfam" id="PF13546"/>
    </source>
</evidence>
<dbReference type="EMBL" id="CP036313">
    <property type="protein sequence ID" value="QBH14475.1"/>
    <property type="molecule type" value="Genomic_DNA"/>
</dbReference>
<dbReference type="EMBL" id="CP036313">
    <property type="protein sequence ID" value="QBH14308.1"/>
    <property type="molecule type" value="Genomic_DNA"/>
</dbReference>
<keyword evidence="11" id="KW-1185">Reference proteome</keyword>
<organism evidence="9 10">
    <name type="scientific">Desulfobacter hydrogenophilus</name>
    <dbReference type="NCBI Taxonomy" id="2291"/>
    <lineage>
        <taxon>Bacteria</taxon>
        <taxon>Pseudomonadati</taxon>
        <taxon>Thermodesulfobacteriota</taxon>
        <taxon>Desulfobacteria</taxon>
        <taxon>Desulfobacterales</taxon>
        <taxon>Desulfobacteraceae</taxon>
        <taxon>Desulfobacter</taxon>
    </lineage>
</organism>
<sequence>MFILRDLLLPLQAVFSNTVQGQKRKVWFVYTLLAVLVPFTSSITSNLLRALQTLFGLKLKSQRFYAFMASPTLPWKGLWHTMWGMIPSPAVKERILLVLDDSINPKSGKKIFGCAYFHNHASKSNQSSYPWSQCILAVGLLKKIKSRWACLPLDFRFYMMKKDIEAESATATRKGEVLHFEDKMAQAATMITDIRNYYKQPVLIVTDSWFGNNGLWSRLDRRNEGSFHLLSRMRTNIILYDFAPVATGTPKAGRPRKYGLRLGSVDDCAGRLKENSQSYRVFLYGKKREVLAYSQTVMLKTMKCRVRVVWVYRKTRYVALMTTDMRLSVEQIIEYYGARWKIESGFKEIKQEIGSSKSQVRNSEAVLNHLNFCMMSTTLTWIYADRLENAPDRRYKIRGRAGFAFSDVRRIIAEAALSSDFYSVCPVPAQTPQKSFVKILLRMVA</sequence>
<evidence type="ECO:0000313" key="8">
    <source>
        <dbReference type="EMBL" id="QBH14681.1"/>
    </source>
</evidence>
<keyword evidence="1" id="KW-0472">Membrane</keyword>
<evidence type="ECO:0000313" key="4">
    <source>
        <dbReference type="EMBL" id="QBH13131.1"/>
    </source>
</evidence>
<evidence type="ECO:0000313" key="11">
    <source>
        <dbReference type="Proteomes" id="UP000293902"/>
    </source>
</evidence>
<evidence type="ECO:0000313" key="5">
    <source>
        <dbReference type="EMBL" id="QBH13369.1"/>
    </source>
</evidence>
<evidence type="ECO:0000313" key="7">
    <source>
        <dbReference type="EMBL" id="QBH14475.1"/>
    </source>
</evidence>
<dbReference type="InterPro" id="IPR012337">
    <property type="entry name" value="RNaseH-like_sf"/>
</dbReference>
<feature type="transmembrane region" description="Helical" evidence="1">
    <location>
        <begin position="31"/>
        <end position="51"/>
    </location>
</feature>
<dbReference type="EMBL" id="CP036313">
    <property type="protein sequence ID" value="QBH12486.1"/>
    <property type="molecule type" value="Genomic_DNA"/>
</dbReference>
<reference evidence="9 10" key="1">
    <citation type="submission" date="2018-06" db="EMBL/GenBank/DDBJ databases">
        <title>Complete Genome Sequence of Desulfobacter hydrogenophilus (DSM3380).</title>
        <authorList>
            <person name="Marietou A."/>
            <person name="Schreiber L."/>
            <person name="Marshall I."/>
            <person name="Jorgensen B."/>
        </authorList>
    </citation>
    <scope>NUCLEOTIDE SEQUENCE [LARGE SCALE GENOMIC DNA]</scope>
    <source>
        <strain evidence="9 10">DSM 3380</strain>
    </source>
</reference>
<dbReference type="RefSeq" id="WP_111960851.1">
    <property type="nucleotide sequence ID" value="NZ_CP036313.1"/>
</dbReference>
<dbReference type="AlphaFoldDB" id="A0A328F9I9"/>
<evidence type="ECO:0000256" key="1">
    <source>
        <dbReference type="SAM" id="Phobius"/>
    </source>
</evidence>
<dbReference type="EMBL" id="CP036313">
    <property type="protein sequence ID" value="QBH14681.1"/>
    <property type="molecule type" value="Genomic_DNA"/>
</dbReference>
<accession>A0A328F9I9</accession>
<protein>
    <submittedName>
        <fullName evidence="9">Transposase</fullName>
    </submittedName>
</protein>
<dbReference type="Proteomes" id="UP000248798">
    <property type="component" value="Unassembled WGS sequence"/>
</dbReference>
<name>A0A328F9I9_9BACT</name>
<dbReference type="Pfam" id="PF13546">
    <property type="entry name" value="DDE_5"/>
    <property type="match status" value="1"/>
</dbReference>
<feature type="domain" description="Transposase IS701-like DDE" evidence="2">
    <location>
        <begin position="22"/>
        <end position="264"/>
    </location>
</feature>
<dbReference type="EMBL" id="CP036313">
    <property type="protein sequence ID" value="QBH13369.1"/>
    <property type="molecule type" value="Genomic_DNA"/>
</dbReference>
<reference evidence="3 11" key="2">
    <citation type="submission" date="2019-02" db="EMBL/GenBank/DDBJ databases">
        <title>Complete genome sequence of Desulfobacter hydrogenophilus AcRS1.</title>
        <authorList>
            <person name="Marietou A."/>
            <person name="Lund M.B."/>
            <person name="Marshall I.P.G."/>
            <person name="Schreiber L."/>
            <person name="Jorgensen B."/>
        </authorList>
    </citation>
    <scope>NUCLEOTIDE SEQUENCE [LARGE SCALE GENOMIC DNA]</scope>
    <source>
        <strain evidence="3 11">AcRS1</strain>
    </source>
</reference>
<gene>
    <name evidence="9" type="ORF">DO021_22515</name>
    <name evidence="3" type="ORF">EYB58_05915</name>
    <name evidence="4" type="ORF">EYB58_09490</name>
    <name evidence="5" type="ORF">EYB58_10820</name>
    <name evidence="6" type="ORF">EYB58_16125</name>
    <name evidence="7" type="ORF">EYB58_17020</name>
    <name evidence="8" type="ORF">EYB58_18190</name>
</gene>
<keyword evidence="1" id="KW-1133">Transmembrane helix</keyword>
<evidence type="ECO:0000313" key="9">
    <source>
        <dbReference type="EMBL" id="RAL99804.1"/>
    </source>
</evidence>
<evidence type="ECO:0000313" key="6">
    <source>
        <dbReference type="EMBL" id="QBH14308.1"/>
    </source>
</evidence>
<dbReference type="Proteomes" id="UP000293902">
    <property type="component" value="Chromosome"/>
</dbReference>
<evidence type="ECO:0000313" key="10">
    <source>
        <dbReference type="Proteomes" id="UP000248798"/>
    </source>
</evidence>
<dbReference type="SUPFAM" id="SSF53098">
    <property type="entry name" value="Ribonuclease H-like"/>
    <property type="match status" value="1"/>
</dbReference>
<dbReference type="InterPro" id="IPR038721">
    <property type="entry name" value="IS701-like_DDE_dom"/>
</dbReference>